<dbReference type="SUPFAM" id="SSF161070">
    <property type="entry name" value="SNF-like"/>
    <property type="match status" value="1"/>
</dbReference>
<accession>M7N6S3</accession>
<evidence type="ECO:0000256" key="5">
    <source>
        <dbReference type="ARBA" id="ARBA00023136"/>
    </source>
</evidence>
<protein>
    <submittedName>
        <fullName evidence="7">Na+-dependent transporters of the SNF family protein</fullName>
    </submittedName>
</protein>
<keyword evidence="4 6" id="KW-1133">Transmembrane helix</keyword>
<sequence>MSTNKESWGTRVGLILAMAGNAVGLGNFLRFPVQAVQNGGGAFIIPYLVCFLLMGIPLLWIEWTMGRYGGRFNNHSTPFILDNMTRLRFWKYFGVFGIFTNIAVAAYYCYIESWTLSYVYHSLAQTFSGLSQSQVAQFFGDYVNIGFSTTGIPYEAVVFYILCLLLNTYILSRGLQGGVEKVAKIGVPMLLLFGAFLAFRGFTLGASGAPEGCEDCDSALGLNFLWEPQFTSLTDPKVWLAAAGQIFFTLSVGMGTIHCYASYVRPKDDIALNAMSAGWMNGFVEVVLGASIVIPIAVGYLGLDWVKENAGFAMAFQTMPYLFDQWGPLLSTLAGLFWFGLLFFAGITSSLAMGTPWMGFMEDEFNWGRNKAAWSFGGLVLLMGLPTVFFFNQGVFDEYDYWAGTVSLVIFALAESIIFSWRFGIDKAWNELTSGADIKVPLFFKPIIKYVTPLIILVVFLGALITPKNNDWSAALAGNWELDASSIIGKIQNKGVEVNREYFADEYQSEVAGEVGPLRTDDRGRQVVDILKREQYYRNDAGEALPLSITESRLGDVTTFDSLMVVKTYQFGDDKQLLVAQGATVEKGTALASGDFINNIFYIDMSRILLILLFVFVSLLVNKATRMRRLTGRI</sequence>
<dbReference type="PANTHER" id="PTHR42948:SF1">
    <property type="entry name" value="TRANSPORTER"/>
    <property type="match status" value="1"/>
</dbReference>
<feature type="transmembrane region" description="Helical" evidence="6">
    <location>
        <begin position="89"/>
        <end position="108"/>
    </location>
</feature>
<evidence type="ECO:0000256" key="2">
    <source>
        <dbReference type="ARBA" id="ARBA00022448"/>
    </source>
</evidence>
<evidence type="ECO:0000256" key="6">
    <source>
        <dbReference type="SAM" id="Phobius"/>
    </source>
</evidence>
<dbReference type="AlphaFoldDB" id="M7N6S3"/>
<organism evidence="7 8">
    <name type="scientific">Cesiribacter andamanensis AMV16</name>
    <dbReference type="NCBI Taxonomy" id="1279009"/>
    <lineage>
        <taxon>Bacteria</taxon>
        <taxon>Pseudomonadati</taxon>
        <taxon>Bacteroidota</taxon>
        <taxon>Cytophagia</taxon>
        <taxon>Cytophagales</taxon>
        <taxon>Cesiribacteraceae</taxon>
        <taxon>Cesiribacter</taxon>
    </lineage>
</organism>
<dbReference type="PANTHER" id="PTHR42948">
    <property type="entry name" value="TRANSPORTER"/>
    <property type="match status" value="1"/>
</dbReference>
<dbReference type="Proteomes" id="UP000011910">
    <property type="component" value="Unassembled WGS sequence"/>
</dbReference>
<feature type="transmembrane region" description="Helical" evidence="6">
    <location>
        <begin position="372"/>
        <end position="395"/>
    </location>
</feature>
<evidence type="ECO:0000256" key="4">
    <source>
        <dbReference type="ARBA" id="ARBA00022989"/>
    </source>
</evidence>
<feature type="transmembrane region" description="Helical" evidence="6">
    <location>
        <begin position="282"/>
        <end position="303"/>
    </location>
</feature>
<reference evidence="7 8" key="1">
    <citation type="journal article" date="2013" name="Genome Announc.">
        <title>Draft Genome Sequence of Cesiribacter andamanensis Strain AMV16T, Isolated from a Soil Sample from a Mud Volcano in the Andaman Islands, India.</title>
        <authorList>
            <person name="Shivaji S."/>
            <person name="Ara S."/>
            <person name="Begum Z."/>
            <person name="Srinivas T.N."/>
            <person name="Singh A."/>
            <person name="Kumar Pinnaka A."/>
        </authorList>
    </citation>
    <scope>NUCLEOTIDE SEQUENCE [LARGE SCALE GENOMIC DNA]</scope>
    <source>
        <strain evidence="7 8">AMV16</strain>
    </source>
</reference>
<dbReference type="InterPro" id="IPR000175">
    <property type="entry name" value="Na/ntran_symport"/>
</dbReference>
<feature type="transmembrane region" description="Helical" evidence="6">
    <location>
        <begin position="238"/>
        <end position="261"/>
    </location>
</feature>
<feature type="transmembrane region" description="Helical" evidence="6">
    <location>
        <begin position="41"/>
        <end position="61"/>
    </location>
</feature>
<dbReference type="STRING" id="1279009.ADICEAN_00574"/>
<dbReference type="EMBL" id="AODQ01000008">
    <property type="protein sequence ID" value="EMR04288.1"/>
    <property type="molecule type" value="Genomic_DNA"/>
</dbReference>
<proteinExistence type="predicted"/>
<comment type="subcellular location">
    <subcellularLocation>
        <location evidence="1">Membrane</location>
        <topology evidence="1">Multi-pass membrane protein</topology>
    </subcellularLocation>
</comment>
<evidence type="ECO:0000313" key="7">
    <source>
        <dbReference type="EMBL" id="EMR04288.1"/>
    </source>
</evidence>
<gene>
    <name evidence="7" type="ORF">ADICEAN_00574</name>
</gene>
<dbReference type="eggNOG" id="COG0733">
    <property type="taxonomic scope" value="Bacteria"/>
</dbReference>
<dbReference type="InterPro" id="IPR037272">
    <property type="entry name" value="SNS_sf"/>
</dbReference>
<dbReference type="PRINTS" id="PR00176">
    <property type="entry name" value="NANEUSMPORT"/>
</dbReference>
<dbReference type="NCBIfam" id="NF037979">
    <property type="entry name" value="Na_transp"/>
    <property type="match status" value="1"/>
</dbReference>
<feature type="transmembrane region" description="Helical" evidence="6">
    <location>
        <begin position="442"/>
        <end position="465"/>
    </location>
</feature>
<feature type="transmembrane region" description="Helical" evidence="6">
    <location>
        <begin position="182"/>
        <end position="202"/>
    </location>
</feature>
<dbReference type="PATRIC" id="fig|1279009.4.peg.586"/>
<dbReference type="PROSITE" id="PS50267">
    <property type="entry name" value="NA_NEUROTRAN_SYMP_3"/>
    <property type="match status" value="1"/>
</dbReference>
<keyword evidence="5 6" id="KW-0472">Membrane</keyword>
<keyword evidence="2" id="KW-0813">Transport</keyword>
<feature type="transmembrane region" description="Helical" evidence="6">
    <location>
        <begin position="401"/>
        <end position="421"/>
    </location>
</feature>
<feature type="transmembrane region" description="Helical" evidence="6">
    <location>
        <begin position="336"/>
        <end position="360"/>
    </location>
</feature>
<dbReference type="Pfam" id="PF00209">
    <property type="entry name" value="SNF"/>
    <property type="match status" value="2"/>
</dbReference>
<name>M7N6S3_9BACT</name>
<comment type="caution">
    <text evidence="7">The sequence shown here is derived from an EMBL/GenBank/DDBJ whole genome shotgun (WGS) entry which is preliminary data.</text>
</comment>
<evidence type="ECO:0000256" key="3">
    <source>
        <dbReference type="ARBA" id="ARBA00022692"/>
    </source>
</evidence>
<feature type="transmembrane region" description="Helical" evidence="6">
    <location>
        <begin position="152"/>
        <end position="170"/>
    </location>
</feature>
<dbReference type="GO" id="GO:0016020">
    <property type="term" value="C:membrane"/>
    <property type="evidence" value="ECO:0007669"/>
    <property type="project" value="UniProtKB-SubCell"/>
</dbReference>
<keyword evidence="8" id="KW-1185">Reference proteome</keyword>
<dbReference type="OrthoDB" id="9762833at2"/>
<evidence type="ECO:0000313" key="8">
    <source>
        <dbReference type="Proteomes" id="UP000011910"/>
    </source>
</evidence>
<keyword evidence="3 6" id="KW-0812">Transmembrane</keyword>
<feature type="transmembrane region" description="Helical" evidence="6">
    <location>
        <begin position="600"/>
        <end position="621"/>
    </location>
</feature>
<evidence type="ECO:0000256" key="1">
    <source>
        <dbReference type="ARBA" id="ARBA00004141"/>
    </source>
</evidence>
<dbReference type="RefSeq" id="WP_009193981.1">
    <property type="nucleotide sequence ID" value="NZ_AODQ01000008.1"/>
</dbReference>
<feature type="transmembrane region" description="Helical" evidence="6">
    <location>
        <begin position="12"/>
        <end position="29"/>
    </location>
</feature>